<comment type="caution">
    <text evidence="1">The sequence shown here is derived from an EMBL/GenBank/DDBJ whole genome shotgun (WGS) entry which is preliminary data.</text>
</comment>
<evidence type="ECO:0000313" key="1">
    <source>
        <dbReference type="EMBL" id="GFX94082.1"/>
    </source>
</evidence>
<sequence>MSIVHSDGLGEFQMNFATPHTSSIVTELLQEHSFELRHFRWLPKSPDINIIEFIWDALQRAVQKRSPPSLTPTDL</sequence>
<accession>A0A8X6V3U9</accession>
<keyword evidence="2" id="KW-1185">Reference proteome</keyword>
<proteinExistence type="predicted"/>
<gene>
    <name evidence="1" type="primary">AVEN_63703_1</name>
    <name evidence="1" type="ORF">TNCV_3414441</name>
</gene>
<dbReference type="GO" id="GO:0003676">
    <property type="term" value="F:nucleic acid binding"/>
    <property type="evidence" value="ECO:0007669"/>
    <property type="project" value="InterPro"/>
</dbReference>
<protein>
    <submittedName>
        <fullName evidence="1">DDE_3 domain-containing protein</fullName>
    </submittedName>
</protein>
<dbReference type="AlphaFoldDB" id="A0A8X6V3U9"/>
<evidence type="ECO:0000313" key="2">
    <source>
        <dbReference type="Proteomes" id="UP000887159"/>
    </source>
</evidence>
<organism evidence="1 2">
    <name type="scientific">Trichonephila clavipes</name>
    <name type="common">Golden silk orbweaver</name>
    <name type="synonym">Nephila clavipes</name>
    <dbReference type="NCBI Taxonomy" id="2585209"/>
    <lineage>
        <taxon>Eukaryota</taxon>
        <taxon>Metazoa</taxon>
        <taxon>Ecdysozoa</taxon>
        <taxon>Arthropoda</taxon>
        <taxon>Chelicerata</taxon>
        <taxon>Arachnida</taxon>
        <taxon>Araneae</taxon>
        <taxon>Araneomorphae</taxon>
        <taxon>Entelegynae</taxon>
        <taxon>Araneoidea</taxon>
        <taxon>Nephilidae</taxon>
        <taxon>Trichonephila</taxon>
    </lineage>
</organism>
<dbReference type="InterPro" id="IPR036397">
    <property type="entry name" value="RNaseH_sf"/>
</dbReference>
<reference evidence="1" key="1">
    <citation type="submission" date="2020-08" db="EMBL/GenBank/DDBJ databases">
        <title>Multicomponent nature underlies the extraordinary mechanical properties of spider dragline silk.</title>
        <authorList>
            <person name="Kono N."/>
            <person name="Nakamura H."/>
            <person name="Mori M."/>
            <person name="Yoshida Y."/>
            <person name="Ohtoshi R."/>
            <person name="Malay A.D."/>
            <person name="Moran D.A.P."/>
            <person name="Tomita M."/>
            <person name="Numata K."/>
            <person name="Arakawa K."/>
        </authorList>
    </citation>
    <scope>NUCLEOTIDE SEQUENCE</scope>
</reference>
<dbReference type="EMBL" id="BMAU01021176">
    <property type="protein sequence ID" value="GFX94082.1"/>
    <property type="molecule type" value="Genomic_DNA"/>
</dbReference>
<dbReference type="Gene3D" id="3.30.420.10">
    <property type="entry name" value="Ribonuclease H-like superfamily/Ribonuclease H"/>
    <property type="match status" value="1"/>
</dbReference>
<name>A0A8X6V3U9_TRICX</name>
<dbReference type="Proteomes" id="UP000887159">
    <property type="component" value="Unassembled WGS sequence"/>
</dbReference>